<dbReference type="GO" id="GO:0004722">
    <property type="term" value="F:protein serine/threonine phosphatase activity"/>
    <property type="evidence" value="ECO:0007669"/>
    <property type="project" value="UniProtKB-EC"/>
</dbReference>
<dbReference type="Proteomes" id="UP000594261">
    <property type="component" value="Chromosome 6"/>
</dbReference>
<dbReference type="PANTHER" id="PTHR33116:SF78">
    <property type="entry name" value="OS12G0587133 PROTEIN"/>
    <property type="match status" value="1"/>
</dbReference>
<reference evidence="12" key="2">
    <citation type="submission" date="2021-01" db="UniProtKB">
        <authorList>
            <consortium name="EnsemblPlants"/>
        </authorList>
    </citation>
    <scope>IDENTIFICATION</scope>
</reference>
<dbReference type="GO" id="GO:0046872">
    <property type="term" value="F:metal ion binding"/>
    <property type="evidence" value="ECO:0007669"/>
    <property type="project" value="UniProtKB-KW"/>
</dbReference>
<dbReference type="Gene3D" id="3.60.40.10">
    <property type="entry name" value="PPM-type phosphatase domain"/>
    <property type="match status" value="2"/>
</dbReference>
<keyword evidence="9" id="KW-1133">Transmembrane helix</keyword>
<dbReference type="Pfam" id="PF00498">
    <property type="entry name" value="FHA"/>
    <property type="match status" value="1"/>
</dbReference>
<dbReference type="PROSITE" id="PS01032">
    <property type="entry name" value="PPM_1"/>
    <property type="match status" value="1"/>
</dbReference>
<dbReference type="FunFam" id="2.60.200.20:FF:000035">
    <property type="entry name" value="Protein phosphatase 2C 70"/>
    <property type="match status" value="1"/>
</dbReference>
<dbReference type="Gene3D" id="2.60.200.20">
    <property type="match status" value="1"/>
</dbReference>
<proteinExistence type="predicted"/>
<dbReference type="SMART" id="SM00332">
    <property type="entry name" value="PP2Cc"/>
    <property type="match status" value="1"/>
</dbReference>
<evidence type="ECO:0000256" key="5">
    <source>
        <dbReference type="ARBA" id="ARBA00022801"/>
    </source>
</evidence>
<reference evidence="12 13" key="1">
    <citation type="journal article" date="2016" name="G3 (Bethesda)">
        <title>First Draft Assembly and Annotation of the Genome of a California Endemic Oak Quercus lobata Nee (Fagaceae).</title>
        <authorList>
            <person name="Sork V.L."/>
            <person name="Fitz-Gibbon S.T."/>
            <person name="Puiu D."/>
            <person name="Crepeau M."/>
            <person name="Gugger P.F."/>
            <person name="Sherman R."/>
            <person name="Stevens K."/>
            <person name="Langley C.H."/>
            <person name="Pellegrini M."/>
            <person name="Salzberg S.L."/>
        </authorList>
    </citation>
    <scope>NUCLEOTIDE SEQUENCE [LARGE SCALE GENOMIC DNA]</scope>
    <source>
        <strain evidence="12 13">cv. SW786</strain>
    </source>
</reference>
<dbReference type="FunCoup" id="A0A7N2LWH2">
    <property type="interactions" value="1778"/>
</dbReference>
<dbReference type="CDD" id="cd00143">
    <property type="entry name" value="PP2Cc"/>
    <property type="match status" value="1"/>
</dbReference>
<protein>
    <recommendedName>
        <fullName evidence="3">protein-serine/threonine phosphatase</fullName>
        <ecNumber evidence="3">3.1.3.16</ecNumber>
    </recommendedName>
</protein>
<keyword evidence="4" id="KW-0479">Metal-binding</keyword>
<dbReference type="InParanoid" id="A0A7N2LWH2"/>
<evidence type="ECO:0000259" key="10">
    <source>
        <dbReference type="PROSITE" id="PS50006"/>
    </source>
</evidence>
<dbReference type="PROSITE" id="PS50006">
    <property type="entry name" value="FHA_DOMAIN"/>
    <property type="match status" value="1"/>
</dbReference>
<keyword evidence="9" id="KW-0812">Transmembrane</keyword>
<dbReference type="InterPro" id="IPR026960">
    <property type="entry name" value="RVT-Znf"/>
</dbReference>
<dbReference type="Pfam" id="PF13966">
    <property type="entry name" value="zf-RVT"/>
    <property type="match status" value="1"/>
</dbReference>
<dbReference type="Gramene" id="QL06p003549:mrna">
    <property type="protein sequence ID" value="QL06p003549:mrna"/>
    <property type="gene ID" value="QL06p003549"/>
</dbReference>
<evidence type="ECO:0000256" key="2">
    <source>
        <dbReference type="ARBA" id="ARBA00001946"/>
    </source>
</evidence>
<dbReference type="InterPro" id="IPR036457">
    <property type="entry name" value="PPM-type-like_dom_sf"/>
</dbReference>
<dbReference type="SMART" id="SM00240">
    <property type="entry name" value="FHA"/>
    <property type="match status" value="1"/>
</dbReference>
<comment type="cofactor">
    <cofactor evidence="1">
        <name>Mn(2+)</name>
        <dbReference type="ChEBI" id="CHEBI:29035"/>
    </cofactor>
</comment>
<evidence type="ECO:0000313" key="12">
    <source>
        <dbReference type="EnsemblPlants" id="QL06p003549:mrna"/>
    </source>
</evidence>
<feature type="transmembrane region" description="Helical" evidence="9">
    <location>
        <begin position="7"/>
        <end position="33"/>
    </location>
</feature>
<evidence type="ECO:0000256" key="1">
    <source>
        <dbReference type="ARBA" id="ARBA00001936"/>
    </source>
</evidence>
<feature type="domain" description="PPM-type phosphatase" evidence="11">
    <location>
        <begin position="298"/>
        <end position="1270"/>
    </location>
</feature>
<sequence>MAMVESNVVVVVIVVVVVVVMLLLIFLLILLFFKPWRFFLSSSSTRSHTIKVDDLDRPLVSDDEDLIRNQSNELRIDYDLEGASLQNEGHFRSPRTYGRLYKQRLPTVSHHTTRGDSLGVDVISDPPEDLLFGQTLRRPLSTDQISEIQKHGRQSLEDEKFQEFVIKDILDQRSCLTLEVISGPSRGLRCSVQSTNTSRLPLTLGRVSPSDLLLKDSEVSGKHAMINWNSNKMKWELIDMGSLNGTLLNSQSINHPDSGSRHWGDPIELASGNVITLGTTSKLYVHITSQTESQIPFGVGVASDPMAVRRGGKKLPMEDVCYYQWPLPGVDKFGLFGICDGHGGAGAAKYASNFTGSPSFILAQKLKALKADFKKWNREEFGDLAFRKKNLLTELMGLDAREKLVGLSDEDQIRRLQIKGDVDQLASLEEISWRQKSRALYLKESNNTTRFFHRVANSHRNANQIKMIEVDGILYEDELDVRSQLVLFYQGLFKKTEVGHPTMDGLDFACIEEGERLSLEKEFTKEEVTQVLREMEGDKAPSPDGFTIAFFHICWSVVEKDVMDFFTHFHRHSGFEKSMNASFITLIPKKCNAVNIKDFRPISLVSSMYKLLSKVLANRLRVVLDKLIFETHNAFVGRRQILDSVLIANECLNSRLKSRSPGVVFTGLKVNIEKSEIVPVGEVNNIVALANILLCRVGRLPMKYLGMLLGTSFKSTAIWNLILEKMEKKLSMWKRLYLSKGGRLMLIKSTLSSLPTYFLSLFTVLEAVTARLESIQRNFLGGSSEGSFKYPLVAWDKVCSPVERGGLGIRSVLSFNQALLGNWLWRFGHEATHLWQRVISTKYGEGQGGWCTKVCRRAHGCGLWRSINEGWESFSKHLSFAVGDGTRIRFWHDRWIGENSLKDCYPELYACSAVKDACISEVLWAPEGGTVRVWNLRFYRVFEDWDLATSYSLFQLIQPRIPWDDRRDTLCWWLKGDGKFDTRSYYHEIRGASNSLFPWKGVWKPKIPKRVAFFLCSAAHDRILTLDNLMLKGRPLANWCCFWYSLGYARFVGGILPEKVADILSDSLKRERILSLRDASDVLRDAFSQTEACMNHNYEGCTATVLLVWTDGDENFFAQCANVGDSACVMNVDGKQIKMTEDHRITSYSERLRIEETGEPLRDGETRLCGLNLGRMLGDKFLKQQDSRFSSMPYISQVVHINQASGTFALLASDGFWDVIGAKRAIQLVLQTRERYSTDESSAEKIANYLLSEARTLRTKDNTSIVFLDFDTNRSSCKVES</sequence>
<keyword evidence="13" id="KW-1185">Reference proteome</keyword>
<comment type="cofactor">
    <cofactor evidence="2">
        <name>Mg(2+)</name>
        <dbReference type="ChEBI" id="CHEBI:18420"/>
    </cofactor>
</comment>
<accession>A0A7N2LWH2</accession>
<evidence type="ECO:0000256" key="8">
    <source>
        <dbReference type="ARBA" id="ARBA00023211"/>
    </source>
</evidence>
<name>A0A7N2LWH2_QUELO</name>
<dbReference type="InterPro" id="IPR000253">
    <property type="entry name" value="FHA_dom"/>
</dbReference>
<dbReference type="EMBL" id="LRBV02000006">
    <property type="status" value="NOT_ANNOTATED_CDS"/>
    <property type="molecule type" value="Genomic_DNA"/>
</dbReference>
<keyword evidence="8" id="KW-0464">Manganese</keyword>
<dbReference type="SUPFAM" id="SSF81606">
    <property type="entry name" value="PP2C-like"/>
    <property type="match status" value="2"/>
</dbReference>
<evidence type="ECO:0000256" key="6">
    <source>
        <dbReference type="ARBA" id="ARBA00022842"/>
    </source>
</evidence>
<evidence type="ECO:0000256" key="9">
    <source>
        <dbReference type="SAM" id="Phobius"/>
    </source>
</evidence>
<keyword evidence="9" id="KW-0472">Membrane</keyword>
<evidence type="ECO:0000259" key="11">
    <source>
        <dbReference type="PROSITE" id="PS51746"/>
    </source>
</evidence>
<keyword evidence="7" id="KW-0904">Protein phosphatase</keyword>
<keyword evidence="5" id="KW-0378">Hydrolase</keyword>
<dbReference type="InterPro" id="IPR001932">
    <property type="entry name" value="PPM-type_phosphatase-like_dom"/>
</dbReference>
<dbReference type="PANTHER" id="PTHR33116">
    <property type="entry name" value="REVERSE TRANSCRIPTASE ZINC-BINDING DOMAIN-CONTAINING PROTEIN-RELATED-RELATED"/>
    <property type="match status" value="1"/>
</dbReference>
<dbReference type="SUPFAM" id="SSF49879">
    <property type="entry name" value="SMAD/FHA domain"/>
    <property type="match status" value="1"/>
</dbReference>
<evidence type="ECO:0000313" key="13">
    <source>
        <dbReference type="Proteomes" id="UP000594261"/>
    </source>
</evidence>
<keyword evidence="6" id="KW-0460">Magnesium</keyword>
<feature type="domain" description="FHA" evidence="10">
    <location>
        <begin position="202"/>
        <end position="253"/>
    </location>
</feature>
<dbReference type="EC" id="3.1.3.16" evidence="3"/>
<evidence type="ECO:0000256" key="4">
    <source>
        <dbReference type="ARBA" id="ARBA00022723"/>
    </source>
</evidence>
<dbReference type="Pfam" id="PF00481">
    <property type="entry name" value="PP2C"/>
    <property type="match status" value="1"/>
</dbReference>
<dbReference type="InterPro" id="IPR000222">
    <property type="entry name" value="PP2C_BS"/>
</dbReference>
<dbReference type="CDD" id="cd22678">
    <property type="entry name" value="FHA_PP2C70-like"/>
    <property type="match status" value="1"/>
</dbReference>
<evidence type="ECO:0000256" key="3">
    <source>
        <dbReference type="ARBA" id="ARBA00013081"/>
    </source>
</evidence>
<dbReference type="PROSITE" id="PS51746">
    <property type="entry name" value="PPM_2"/>
    <property type="match status" value="1"/>
</dbReference>
<dbReference type="EnsemblPlants" id="QL06p003549:mrna">
    <property type="protein sequence ID" value="QL06p003549:mrna"/>
    <property type="gene ID" value="QL06p003549"/>
</dbReference>
<dbReference type="InterPro" id="IPR008984">
    <property type="entry name" value="SMAD_FHA_dom_sf"/>
</dbReference>
<organism evidence="12 13">
    <name type="scientific">Quercus lobata</name>
    <name type="common">Valley oak</name>
    <dbReference type="NCBI Taxonomy" id="97700"/>
    <lineage>
        <taxon>Eukaryota</taxon>
        <taxon>Viridiplantae</taxon>
        <taxon>Streptophyta</taxon>
        <taxon>Embryophyta</taxon>
        <taxon>Tracheophyta</taxon>
        <taxon>Spermatophyta</taxon>
        <taxon>Magnoliopsida</taxon>
        <taxon>eudicotyledons</taxon>
        <taxon>Gunneridae</taxon>
        <taxon>Pentapetalae</taxon>
        <taxon>rosids</taxon>
        <taxon>fabids</taxon>
        <taxon>Fagales</taxon>
        <taxon>Fagaceae</taxon>
        <taxon>Quercus</taxon>
    </lineage>
</organism>
<evidence type="ECO:0000256" key="7">
    <source>
        <dbReference type="ARBA" id="ARBA00022912"/>
    </source>
</evidence>